<evidence type="ECO:0000313" key="8">
    <source>
        <dbReference type="Proteomes" id="UP000295328"/>
    </source>
</evidence>
<name>A0A4R6BNS8_9STAP</name>
<dbReference type="PANTHER" id="PTHR30250">
    <property type="entry name" value="PST FAMILY PREDICTED COLANIC ACID TRANSPORTER"/>
    <property type="match status" value="1"/>
</dbReference>
<dbReference type="PANTHER" id="PTHR30250:SF11">
    <property type="entry name" value="O-ANTIGEN TRANSPORTER-RELATED"/>
    <property type="match status" value="1"/>
</dbReference>
<dbReference type="AlphaFoldDB" id="A0A4R6BNS8"/>
<dbReference type="GO" id="GO:0005886">
    <property type="term" value="C:plasma membrane"/>
    <property type="evidence" value="ECO:0007669"/>
    <property type="project" value="UniProtKB-SubCell"/>
</dbReference>
<evidence type="ECO:0000256" key="1">
    <source>
        <dbReference type="ARBA" id="ARBA00004651"/>
    </source>
</evidence>
<dbReference type="InterPro" id="IPR050833">
    <property type="entry name" value="Poly_Biosynth_Transport"/>
</dbReference>
<feature type="transmembrane region" description="Helical" evidence="6">
    <location>
        <begin position="199"/>
        <end position="215"/>
    </location>
</feature>
<feature type="transmembrane region" description="Helical" evidence="6">
    <location>
        <begin position="76"/>
        <end position="98"/>
    </location>
</feature>
<gene>
    <name evidence="7" type="ORF">ERX37_04620</name>
</gene>
<evidence type="ECO:0000313" key="7">
    <source>
        <dbReference type="EMBL" id="TDM03372.1"/>
    </source>
</evidence>
<feature type="transmembrane region" description="Helical" evidence="6">
    <location>
        <begin position="133"/>
        <end position="153"/>
    </location>
</feature>
<protein>
    <recommendedName>
        <fullName evidence="9">Polysaccharide biosynthesis protein C-terminal domain-containing protein</fullName>
    </recommendedName>
</protein>
<dbReference type="EMBL" id="SCWE01000001">
    <property type="protein sequence ID" value="TDM03372.1"/>
    <property type="molecule type" value="Genomic_DNA"/>
</dbReference>
<reference evidence="7 8" key="1">
    <citation type="submission" date="2019-01" db="EMBL/GenBank/DDBJ databases">
        <title>Draft genome sequences of the type strains of six Macrococcus species.</title>
        <authorList>
            <person name="Mazhar S."/>
            <person name="Altermann E."/>
            <person name="Hill C."/>
            <person name="Mcauliffe O."/>
        </authorList>
    </citation>
    <scope>NUCLEOTIDE SEQUENCE [LARGE SCALE GENOMIC DNA]</scope>
    <source>
        <strain evidence="7 8">CCM4809</strain>
    </source>
</reference>
<evidence type="ECO:0000256" key="4">
    <source>
        <dbReference type="ARBA" id="ARBA00022989"/>
    </source>
</evidence>
<feature type="transmembrane region" description="Helical" evidence="6">
    <location>
        <begin position="278"/>
        <end position="297"/>
    </location>
</feature>
<feature type="transmembrane region" description="Helical" evidence="6">
    <location>
        <begin position="12"/>
        <end position="29"/>
    </location>
</feature>
<comment type="subcellular location">
    <subcellularLocation>
        <location evidence="1">Cell membrane</location>
        <topology evidence="1">Multi-pass membrane protein</topology>
    </subcellularLocation>
</comment>
<dbReference type="Proteomes" id="UP000295328">
    <property type="component" value="Unassembled WGS sequence"/>
</dbReference>
<accession>A0A4R6BNS8</accession>
<feature type="transmembrane region" description="Helical" evidence="6">
    <location>
        <begin position="41"/>
        <end position="64"/>
    </location>
</feature>
<dbReference type="OrthoDB" id="6017905at2"/>
<feature type="transmembrane region" description="Helical" evidence="6">
    <location>
        <begin position="344"/>
        <end position="363"/>
    </location>
</feature>
<evidence type="ECO:0008006" key="9">
    <source>
        <dbReference type="Google" id="ProtNLM"/>
    </source>
</evidence>
<organism evidence="7 8">
    <name type="scientific">Macrococcus hajekii</name>
    <dbReference type="NCBI Taxonomy" id="198482"/>
    <lineage>
        <taxon>Bacteria</taxon>
        <taxon>Bacillati</taxon>
        <taxon>Bacillota</taxon>
        <taxon>Bacilli</taxon>
        <taxon>Bacillales</taxon>
        <taxon>Staphylococcaceae</taxon>
        <taxon>Macrococcus</taxon>
    </lineage>
</organism>
<proteinExistence type="predicted"/>
<evidence type="ECO:0000256" key="2">
    <source>
        <dbReference type="ARBA" id="ARBA00022475"/>
    </source>
</evidence>
<evidence type="ECO:0000256" key="6">
    <source>
        <dbReference type="SAM" id="Phobius"/>
    </source>
</evidence>
<feature type="transmembrane region" description="Helical" evidence="6">
    <location>
        <begin position="401"/>
        <end position="417"/>
    </location>
</feature>
<dbReference type="Pfam" id="PF13440">
    <property type="entry name" value="Polysacc_synt_3"/>
    <property type="match status" value="1"/>
</dbReference>
<feature type="transmembrane region" description="Helical" evidence="6">
    <location>
        <begin position="369"/>
        <end position="389"/>
    </location>
</feature>
<sequence>MKKLLGFSSSTLSVAIINLISLMILTRLFTPADYGKANLLISYAVVISTIVSFAVDQVLIHFYYRVSLKSILTNYFKYSIIISVILGTILFLISSSISFNKIDIFLTLFYSIALVNNKVFLTLFRMNNDAQNYFIQTSLSKVIELTLIISFVYTFSEDYQTLLFPFIVSVILVSIFQLKSISNIIKSSLYKEQINIREQITFSFPMLFSILLTTLTQNVDKFAVSQFVSNKEMGYYYTSFKLIGIISIVYTVISLVWVPKAVKISDSEEERDTYYYEITSQIFQIIACCIIIFYLLFKDLIIEVLGNDFGGSSHLLDILMIIPIVMIMSEVYSTFITIKRKTSYHLFISIIILVVNSLASYILSMVWGVYGAAYSLFLTYLAIYICRLLFFKKISHQHKKIKVADVTGFIILIFLLMNSLLHIKWITIILTVILLNFLIMFSRHQFKYFMKSIL</sequence>
<dbReference type="RefSeq" id="WP_133429468.1">
    <property type="nucleotide sequence ID" value="NZ_BMCC01000001.1"/>
</dbReference>
<keyword evidence="2" id="KW-1003">Cell membrane</keyword>
<feature type="transmembrane region" description="Helical" evidence="6">
    <location>
        <begin position="104"/>
        <end position="121"/>
    </location>
</feature>
<keyword evidence="5 6" id="KW-0472">Membrane</keyword>
<feature type="transmembrane region" description="Helical" evidence="6">
    <location>
        <begin position="235"/>
        <end position="258"/>
    </location>
</feature>
<evidence type="ECO:0000256" key="5">
    <source>
        <dbReference type="ARBA" id="ARBA00023136"/>
    </source>
</evidence>
<feature type="transmembrane region" description="Helical" evidence="6">
    <location>
        <begin position="309"/>
        <end position="332"/>
    </location>
</feature>
<keyword evidence="3 6" id="KW-0812">Transmembrane</keyword>
<keyword evidence="4 6" id="KW-1133">Transmembrane helix</keyword>
<comment type="caution">
    <text evidence="7">The sequence shown here is derived from an EMBL/GenBank/DDBJ whole genome shotgun (WGS) entry which is preliminary data.</text>
</comment>
<evidence type="ECO:0000256" key="3">
    <source>
        <dbReference type="ARBA" id="ARBA00022692"/>
    </source>
</evidence>
<keyword evidence="8" id="KW-1185">Reference proteome</keyword>
<feature type="transmembrane region" description="Helical" evidence="6">
    <location>
        <begin position="159"/>
        <end position="178"/>
    </location>
</feature>
<feature type="transmembrane region" description="Helical" evidence="6">
    <location>
        <begin position="423"/>
        <end position="441"/>
    </location>
</feature>